<dbReference type="InterPro" id="IPR008135">
    <property type="entry name" value="Competence-induced_CinA"/>
</dbReference>
<evidence type="ECO:0000259" key="2">
    <source>
        <dbReference type="SMART" id="SM00852"/>
    </source>
</evidence>
<dbReference type="InterPro" id="IPR008136">
    <property type="entry name" value="CinA_C"/>
</dbReference>
<feature type="domain" description="MoaB/Mog" evidence="2">
    <location>
        <begin position="5"/>
        <end position="173"/>
    </location>
</feature>
<comment type="caution">
    <text evidence="3">The sequence shown here is derived from an EMBL/GenBank/DDBJ whole genome shotgun (WGS) entry which is preliminary data.</text>
</comment>
<dbReference type="SMART" id="SM00852">
    <property type="entry name" value="MoCF_biosynth"/>
    <property type="match status" value="1"/>
</dbReference>
<sequence>MLTAELIAVGTEILLGQIENTHARYLSEELAKLGVSVYFHSVVGDNMDRLTELVKLALTRSQVILITGGLGPTGDDVTRDAVADACGVALQFSAQAYEQHVLPYFHRIGKEPADVNRRQALRIGDAEFLPNPRGTAPGQYVRHEGRHLFLLPGPPLEMRPMFEETVLPRLLNLVGSAVIFSRVLHLYGIGESDVESMLLDLLKTQTNPTIAPLASEGEMVLRLTARATTEDEAKALIAPVEKELMQRLGDYVYGFDGVSLASVVFEALRNRQKRVAFAESCTGGLLSSMLVDLPGSSEVFEGSLISYSDRVKARELGVSEELLRTYGAVSEEVARAMAEGVRTVLHTDYGVSVTGIAGPGGGTVDKPVGLVYVAVAGQEGIRVARKVFPGDRMQVRIRSAKLALYQLLQELTR</sequence>
<dbReference type="AlphaFoldDB" id="A0A2U3DAG1"/>
<dbReference type="Gene3D" id="3.90.950.20">
    <property type="entry name" value="CinA-like"/>
    <property type="match status" value="1"/>
</dbReference>
<dbReference type="InterPro" id="IPR036653">
    <property type="entry name" value="CinA-like_C"/>
</dbReference>
<dbReference type="Pfam" id="PF00994">
    <property type="entry name" value="MoCF_biosynth"/>
    <property type="match status" value="1"/>
</dbReference>
<dbReference type="Gene3D" id="3.30.70.2860">
    <property type="match status" value="1"/>
</dbReference>
<dbReference type="NCBIfam" id="TIGR00199">
    <property type="entry name" value="PncC_domain"/>
    <property type="match status" value="1"/>
</dbReference>
<dbReference type="PIRSF" id="PIRSF006728">
    <property type="entry name" value="CinA"/>
    <property type="match status" value="1"/>
</dbReference>
<dbReference type="HAMAP" id="MF_00226_B">
    <property type="entry name" value="CinA_B"/>
    <property type="match status" value="1"/>
</dbReference>
<dbReference type="NCBIfam" id="TIGR00200">
    <property type="entry name" value="cinA_nterm"/>
    <property type="match status" value="1"/>
</dbReference>
<evidence type="ECO:0000313" key="4">
    <source>
        <dbReference type="Proteomes" id="UP000245380"/>
    </source>
</evidence>
<reference evidence="3 4" key="1">
    <citation type="submission" date="2016-11" db="EMBL/GenBank/DDBJ databases">
        <title>Comparative genomics of Acidibacillus ferroxidans species.</title>
        <authorList>
            <person name="Oliveira G."/>
            <person name="Nunes G."/>
            <person name="Oliveira R."/>
            <person name="Araujo F."/>
            <person name="Salim A."/>
            <person name="Scholte L."/>
            <person name="Morais D."/>
            <person name="Nancucheo I."/>
            <person name="Johnson D.B."/>
            <person name="Grail B."/>
            <person name="Bittencourt J."/>
            <person name="Valadares R."/>
        </authorList>
    </citation>
    <scope>NUCLEOTIDE SEQUENCE [LARGE SCALE GENOMIC DNA]</scope>
    <source>
        <strain evidence="3 4">Y002</strain>
    </source>
</reference>
<dbReference type="InterPro" id="IPR050101">
    <property type="entry name" value="CinA"/>
</dbReference>
<dbReference type="CDD" id="cd00885">
    <property type="entry name" value="cinA"/>
    <property type="match status" value="1"/>
</dbReference>
<dbReference type="Proteomes" id="UP000245380">
    <property type="component" value="Unassembled WGS sequence"/>
</dbReference>
<dbReference type="InterPro" id="IPR041424">
    <property type="entry name" value="CinA_KH"/>
</dbReference>
<keyword evidence="4" id="KW-1185">Reference proteome</keyword>
<evidence type="ECO:0000313" key="3">
    <source>
        <dbReference type="EMBL" id="PWI58243.1"/>
    </source>
</evidence>
<evidence type="ECO:0000256" key="1">
    <source>
        <dbReference type="HAMAP-Rule" id="MF_00226"/>
    </source>
</evidence>
<dbReference type="SUPFAM" id="SSF53218">
    <property type="entry name" value="Molybdenum cofactor biosynthesis proteins"/>
    <property type="match status" value="1"/>
</dbReference>
<name>A0A2U3DAG1_SULT2</name>
<accession>A0A2U3DAG1</accession>
<dbReference type="SUPFAM" id="SSF142433">
    <property type="entry name" value="CinA-like"/>
    <property type="match status" value="1"/>
</dbReference>
<dbReference type="Gene3D" id="3.40.980.10">
    <property type="entry name" value="MoaB/Mog-like domain"/>
    <property type="match status" value="1"/>
</dbReference>
<dbReference type="Pfam" id="PF18146">
    <property type="entry name" value="CinA_KH"/>
    <property type="match status" value="1"/>
</dbReference>
<proteinExistence type="inferred from homology"/>
<dbReference type="RefSeq" id="WP_245926245.1">
    <property type="nucleotide sequence ID" value="NZ_MPDK01000005.1"/>
</dbReference>
<dbReference type="Pfam" id="PF02464">
    <property type="entry name" value="CinA"/>
    <property type="match status" value="1"/>
</dbReference>
<dbReference type="PANTHER" id="PTHR13939">
    <property type="entry name" value="NICOTINAMIDE-NUCLEOTIDE AMIDOHYDROLASE PNCC"/>
    <property type="match status" value="1"/>
</dbReference>
<dbReference type="NCBIfam" id="TIGR00177">
    <property type="entry name" value="molyb_syn"/>
    <property type="match status" value="1"/>
</dbReference>
<dbReference type="NCBIfam" id="NF001813">
    <property type="entry name" value="PRK00549.1"/>
    <property type="match status" value="1"/>
</dbReference>
<dbReference type="PANTHER" id="PTHR13939:SF0">
    <property type="entry name" value="NMN AMIDOHYDROLASE-LIKE PROTEIN YFAY"/>
    <property type="match status" value="1"/>
</dbReference>
<comment type="similarity">
    <text evidence="1">Belongs to the CinA family.</text>
</comment>
<dbReference type="InterPro" id="IPR036425">
    <property type="entry name" value="MoaB/Mog-like_dom_sf"/>
</dbReference>
<dbReference type="InterPro" id="IPR001453">
    <property type="entry name" value="MoaB/Mog_dom"/>
</dbReference>
<dbReference type="EMBL" id="MPDK01000005">
    <property type="protein sequence ID" value="PWI58243.1"/>
    <property type="molecule type" value="Genomic_DNA"/>
</dbReference>
<protein>
    <recommendedName>
        <fullName evidence="1">Putative competence-damage inducible protein</fullName>
    </recommendedName>
</protein>
<organism evidence="3 4">
    <name type="scientific">Sulfoacidibacillus thermotolerans</name>
    <name type="common">Acidibacillus sulfuroxidans</name>
    <dbReference type="NCBI Taxonomy" id="1765684"/>
    <lineage>
        <taxon>Bacteria</taxon>
        <taxon>Bacillati</taxon>
        <taxon>Bacillota</taxon>
        <taxon>Bacilli</taxon>
        <taxon>Bacillales</taxon>
        <taxon>Alicyclobacillaceae</taxon>
        <taxon>Sulfoacidibacillus</taxon>
    </lineage>
</organism>
<gene>
    <name evidence="1" type="primary">cinA</name>
    <name evidence="3" type="ORF">BM613_04765</name>
</gene>